<keyword evidence="8" id="KW-0156">Chromatin regulator</keyword>
<evidence type="ECO:0000256" key="9">
    <source>
        <dbReference type="ARBA" id="ARBA00023015"/>
    </source>
</evidence>
<dbReference type="STRING" id="6832.A0A553NXN3"/>
<evidence type="ECO:0000256" key="11">
    <source>
        <dbReference type="ARBA" id="ARBA00023242"/>
    </source>
</evidence>
<dbReference type="InterPro" id="IPR046341">
    <property type="entry name" value="SET_dom_sf"/>
</dbReference>
<keyword evidence="11" id="KW-0539">Nucleus</keyword>
<evidence type="ECO:0000259" key="14">
    <source>
        <dbReference type="PROSITE" id="PS50280"/>
    </source>
</evidence>
<dbReference type="EMBL" id="VCGU01000009">
    <property type="protein sequence ID" value="TRY70195.1"/>
    <property type="molecule type" value="Genomic_DNA"/>
</dbReference>
<feature type="compositionally biased region" description="Basic and acidic residues" evidence="13">
    <location>
        <begin position="102"/>
        <end position="134"/>
    </location>
</feature>
<evidence type="ECO:0000256" key="5">
    <source>
        <dbReference type="ARBA" id="ARBA00022603"/>
    </source>
</evidence>
<dbReference type="GO" id="GO:0005700">
    <property type="term" value="C:polytene chromosome"/>
    <property type="evidence" value="ECO:0007669"/>
    <property type="project" value="TreeGrafter"/>
</dbReference>
<comment type="caution">
    <text evidence="15">The sequence shown here is derived from an EMBL/GenBank/DDBJ whole genome shotgun (WGS) entry which is preliminary data.</text>
</comment>
<evidence type="ECO:0000256" key="4">
    <source>
        <dbReference type="ARBA" id="ARBA00022454"/>
    </source>
</evidence>
<evidence type="ECO:0000256" key="13">
    <source>
        <dbReference type="SAM" id="MobiDB-lite"/>
    </source>
</evidence>
<feature type="region of interest" description="Disordered" evidence="13">
    <location>
        <begin position="1"/>
        <end position="246"/>
    </location>
</feature>
<keyword evidence="16" id="KW-1185">Reference proteome</keyword>
<keyword evidence="4" id="KW-0158">Chromosome</keyword>
<dbReference type="Proteomes" id="UP000318571">
    <property type="component" value="Chromosome 9"/>
</dbReference>
<evidence type="ECO:0000256" key="7">
    <source>
        <dbReference type="ARBA" id="ARBA00022691"/>
    </source>
</evidence>
<dbReference type="PANTHER" id="PTHR46167:SF1">
    <property type="entry name" value="N-LYSINE METHYLTRANSFERASE KMT5A"/>
    <property type="match status" value="1"/>
</dbReference>
<feature type="domain" description="SET" evidence="14">
    <location>
        <begin position="395"/>
        <end position="517"/>
    </location>
</feature>
<feature type="compositionally biased region" description="Basic and acidic residues" evidence="13">
    <location>
        <begin position="30"/>
        <end position="41"/>
    </location>
</feature>
<dbReference type="GO" id="GO:0032259">
    <property type="term" value="P:methylation"/>
    <property type="evidence" value="ECO:0007669"/>
    <property type="project" value="UniProtKB-KW"/>
</dbReference>
<keyword evidence="5" id="KW-0489">Methyltransferase</keyword>
<protein>
    <recommendedName>
        <fullName evidence="3">[histone H4]-lysine(20) N-methyltransferase</fullName>
        <ecNumber evidence="3">2.1.1.361</ecNumber>
    </recommendedName>
</protein>
<evidence type="ECO:0000256" key="8">
    <source>
        <dbReference type="ARBA" id="ARBA00022853"/>
    </source>
</evidence>
<feature type="compositionally biased region" description="Polar residues" evidence="13">
    <location>
        <begin position="312"/>
        <end position="337"/>
    </location>
</feature>
<dbReference type="InterPro" id="IPR047266">
    <property type="entry name" value="KMT5A-like_SET"/>
</dbReference>
<keyword evidence="9" id="KW-0805">Transcription regulation</keyword>
<dbReference type="SUPFAM" id="SSF82199">
    <property type="entry name" value="SET domain"/>
    <property type="match status" value="1"/>
</dbReference>
<dbReference type="InterPro" id="IPR051760">
    <property type="entry name" value="KMT5A"/>
</dbReference>
<evidence type="ECO:0000256" key="2">
    <source>
        <dbReference type="ARBA" id="ARBA00004286"/>
    </source>
</evidence>
<gene>
    <name evidence="15" type="ORF">TCAL_01201</name>
</gene>
<feature type="compositionally biased region" description="Polar residues" evidence="13">
    <location>
        <begin position="44"/>
        <end position="55"/>
    </location>
</feature>
<evidence type="ECO:0000256" key="12">
    <source>
        <dbReference type="ARBA" id="ARBA00047784"/>
    </source>
</evidence>
<dbReference type="GO" id="GO:0005634">
    <property type="term" value="C:nucleus"/>
    <property type="evidence" value="ECO:0007669"/>
    <property type="project" value="UniProtKB-SubCell"/>
</dbReference>
<organism evidence="15 16">
    <name type="scientific">Tigriopus californicus</name>
    <name type="common">Marine copepod</name>
    <dbReference type="NCBI Taxonomy" id="6832"/>
    <lineage>
        <taxon>Eukaryota</taxon>
        <taxon>Metazoa</taxon>
        <taxon>Ecdysozoa</taxon>
        <taxon>Arthropoda</taxon>
        <taxon>Crustacea</taxon>
        <taxon>Multicrustacea</taxon>
        <taxon>Hexanauplia</taxon>
        <taxon>Copepoda</taxon>
        <taxon>Harpacticoida</taxon>
        <taxon>Harpacticidae</taxon>
        <taxon>Tigriopus</taxon>
    </lineage>
</organism>
<proteinExistence type="predicted"/>
<evidence type="ECO:0000313" key="15">
    <source>
        <dbReference type="EMBL" id="TRY70195.1"/>
    </source>
</evidence>
<keyword evidence="10" id="KW-0804">Transcription</keyword>
<keyword evidence="7" id="KW-0949">S-adenosyl-L-methionine</keyword>
<dbReference type="PROSITE" id="PS50280">
    <property type="entry name" value="SET"/>
    <property type="match status" value="1"/>
</dbReference>
<feature type="region of interest" description="Disordered" evidence="13">
    <location>
        <begin position="263"/>
        <end position="356"/>
    </location>
</feature>
<dbReference type="InterPro" id="IPR016858">
    <property type="entry name" value="KMT5A-like"/>
</dbReference>
<reference evidence="15 16" key="1">
    <citation type="journal article" date="2018" name="Nat. Ecol. Evol.">
        <title>Genomic signatures of mitonuclear coevolution across populations of Tigriopus californicus.</title>
        <authorList>
            <person name="Barreto F.S."/>
            <person name="Watson E.T."/>
            <person name="Lima T.G."/>
            <person name="Willett C.S."/>
            <person name="Edmands S."/>
            <person name="Li W."/>
            <person name="Burton R.S."/>
        </authorList>
    </citation>
    <scope>NUCLEOTIDE SEQUENCE [LARGE SCALE GENOMIC DNA]</scope>
    <source>
        <strain evidence="15 16">San Diego</strain>
    </source>
</reference>
<evidence type="ECO:0000256" key="10">
    <source>
        <dbReference type="ARBA" id="ARBA00023163"/>
    </source>
</evidence>
<dbReference type="Pfam" id="PF00856">
    <property type="entry name" value="SET"/>
    <property type="match status" value="1"/>
</dbReference>
<comment type="subcellular location">
    <subcellularLocation>
        <location evidence="2">Chromosome</location>
    </subcellularLocation>
    <subcellularLocation>
        <location evidence="1">Nucleus</location>
    </subcellularLocation>
</comment>
<dbReference type="SMART" id="SM00317">
    <property type="entry name" value="SET"/>
    <property type="match status" value="1"/>
</dbReference>
<dbReference type="InterPro" id="IPR001214">
    <property type="entry name" value="SET_dom"/>
</dbReference>
<dbReference type="CDD" id="cd10528">
    <property type="entry name" value="SET_SETD8"/>
    <property type="match status" value="1"/>
</dbReference>
<evidence type="ECO:0000313" key="16">
    <source>
        <dbReference type="Proteomes" id="UP000318571"/>
    </source>
</evidence>
<sequence>MPRGRKKSLSACTSQRLSREGSEESSTADDAPKVKDSRLENGEASESVSAHSMDSTAADPPPSTRSPAKGRGPTIKDYFQAAQKPLRQPESPPPKAVLLTSIDDRALSNRADDQASDRSEGDSGKENDEDHERQTNPNAHHSHRPKAPLTGKHVEDNTRVMTRSQLRSKKAPLLSLAHETVRLNPTSTPPPSPSKMMVGTTPNPASPPTPHKIQLLEGKSAPSKTNCVSSGSTNCSSTYTCSSNSPTKAMISASALQKLRLTLSPKTKKNEPNDGVATQPSSSSHQEPESHYHHQPSMFSPLKASGDHSDRTSASQTSGTQTEAMPSIVTSTKNTARPTAANKKSKAAAHAANSSHKMTEYFHIRRSNRKSKTTLEKEQLQEIEHHLLADDDNECDVAVEVFPEKGRGVVALKHFEKGEFVVEYAGDLIDIGSAKERESKYSLDLSTGCYMYYFKYNNHNYCIDATSESGRLGRLVNHSRLTPNLQTKVVSFKNMPRLILVARTEIPSGTELLYDYGDRSKESLEAHPWLAY</sequence>
<evidence type="ECO:0000256" key="3">
    <source>
        <dbReference type="ARBA" id="ARBA00012187"/>
    </source>
</evidence>
<dbReference type="GO" id="GO:0006357">
    <property type="term" value="P:regulation of transcription by RNA polymerase II"/>
    <property type="evidence" value="ECO:0007669"/>
    <property type="project" value="TreeGrafter"/>
</dbReference>
<dbReference type="OrthoDB" id="5560686at2759"/>
<keyword evidence="6" id="KW-0808">Transferase</keyword>
<name>A0A553NXN3_TIGCA</name>
<dbReference type="Gene3D" id="2.170.270.10">
    <property type="entry name" value="SET domain"/>
    <property type="match status" value="1"/>
</dbReference>
<feature type="compositionally biased region" description="Low complexity" evidence="13">
    <location>
        <begin position="225"/>
        <end position="246"/>
    </location>
</feature>
<dbReference type="GO" id="GO:0043516">
    <property type="term" value="P:regulation of DNA damage response, signal transduction by p53 class mediator"/>
    <property type="evidence" value="ECO:0007669"/>
    <property type="project" value="TreeGrafter"/>
</dbReference>
<dbReference type="AlphaFoldDB" id="A0A553NXN3"/>
<dbReference type="GO" id="GO:0140944">
    <property type="term" value="F:histone H4K20 monomethyltransferase activity"/>
    <property type="evidence" value="ECO:0007669"/>
    <property type="project" value="UniProtKB-EC"/>
</dbReference>
<dbReference type="EC" id="2.1.1.361" evidence="3"/>
<accession>A0A553NXN3</accession>
<evidence type="ECO:0000256" key="6">
    <source>
        <dbReference type="ARBA" id="ARBA00022679"/>
    </source>
</evidence>
<dbReference type="PROSITE" id="PS51571">
    <property type="entry name" value="SAM_MT43_PR_SET"/>
    <property type="match status" value="1"/>
</dbReference>
<dbReference type="PANTHER" id="PTHR46167">
    <property type="entry name" value="N-LYSINE METHYLTRANSFERASE KMT5A"/>
    <property type="match status" value="1"/>
</dbReference>
<comment type="catalytic activity">
    <reaction evidence="12">
        <text>L-lysyl(20)-[histone H4] + S-adenosyl-L-methionine = N(6)-methyl-L-lysyl(20)-[histone H4] + S-adenosyl-L-homocysteine + H(+)</text>
        <dbReference type="Rhea" id="RHEA:60344"/>
        <dbReference type="Rhea" id="RHEA-COMP:15554"/>
        <dbReference type="Rhea" id="RHEA-COMP:15555"/>
        <dbReference type="ChEBI" id="CHEBI:15378"/>
        <dbReference type="ChEBI" id="CHEBI:29969"/>
        <dbReference type="ChEBI" id="CHEBI:57856"/>
        <dbReference type="ChEBI" id="CHEBI:59789"/>
        <dbReference type="ChEBI" id="CHEBI:61929"/>
        <dbReference type="EC" id="2.1.1.361"/>
    </reaction>
</comment>
<evidence type="ECO:0000256" key="1">
    <source>
        <dbReference type="ARBA" id="ARBA00004123"/>
    </source>
</evidence>